<dbReference type="HOGENOM" id="CLU_026769_2_0_12"/>
<dbReference type="Pfam" id="PF07556">
    <property type="entry name" value="DUF1538"/>
    <property type="match status" value="2"/>
</dbReference>
<feature type="transmembrane region" description="Helical" evidence="1">
    <location>
        <begin position="36"/>
        <end position="58"/>
    </location>
</feature>
<feature type="transmembrane region" description="Helical" evidence="1">
    <location>
        <begin position="400"/>
        <end position="418"/>
    </location>
</feature>
<evidence type="ECO:0000313" key="2">
    <source>
        <dbReference type="EMBL" id="EMB32521.1"/>
    </source>
</evidence>
<keyword evidence="1" id="KW-0472">Membrane</keyword>
<feature type="transmembrane region" description="Helical" evidence="1">
    <location>
        <begin position="425"/>
        <end position="450"/>
    </location>
</feature>
<dbReference type="EMBL" id="AGDV01000014">
    <property type="protein sequence ID" value="EMB32521.1"/>
    <property type="molecule type" value="Genomic_DNA"/>
</dbReference>
<feature type="transmembrane region" description="Helical" evidence="1">
    <location>
        <begin position="335"/>
        <end position="361"/>
    </location>
</feature>
<feature type="transmembrane region" description="Helical" evidence="1">
    <location>
        <begin position="116"/>
        <end position="137"/>
    </location>
</feature>
<gene>
    <name evidence="2" type="ORF">HMPREF9726_01745</name>
</gene>
<keyword evidence="1" id="KW-0812">Transmembrane</keyword>
<feature type="transmembrane region" description="Helical" evidence="1">
    <location>
        <begin position="261"/>
        <end position="282"/>
    </location>
</feature>
<dbReference type="Proteomes" id="UP000011705">
    <property type="component" value="Chromosome"/>
</dbReference>
<dbReference type="InterPro" id="IPR011435">
    <property type="entry name" value="UmpAB"/>
</dbReference>
<feature type="transmembrane region" description="Helical" evidence="1">
    <location>
        <begin position="208"/>
        <end position="229"/>
    </location>
</feature>
<feature type="transmembrane region" description="Helical" evidence="1">
    <location>
        <begin position="178"/>
        <end position="196"/>
    </location>
</feature>
<feature type="transmembrane region" description="Helical" evidence="1">
    <location>
        <begin position="373"/>
        <end position="394"/>
    </location>
</feature>
<dbReference type="RefSeq" id="WP_002684940.1">
    <property type="nucleotide sequence ID" value="NZ_CM001795.1"/>
</dbReference>
<reference evidence="2" key="1">
    <citation type="submission" date="2012-01" db="EMBL/GenBank/DDBJ databases">
        <title>The Genome Sequence of Treponema denticola H-22.</title>
        <authorList>
            <consortium name="The Broad Institute Genome Sequencing Platform"/>
            <person name="Earl A."/>
            <person name="Ward D."/>
            <person name="Feldgarden M."/>
            <person name="Gevers D."/>
            <person name="Blanton J.M."/>
            <person name="Fenno C.J."/>
            <person name="Baranova O.V."/>
            <person name="Mathney J."/>
            <person name="Dewhirst F.E."/>
            <person name="Izard J."/>
            <person name="Young S.K."/>
            <person name="Zeng Q."/>
            <person name="Gargeya S."/>
            <person name="Fitzgerald M."/>
            <person name="Haas B."/>
            <person name="Abouelleil A."/>
            <person name="Alvarado L."/>
            <person name="Arachchi H.M."/>
            <person name="Berlin A."/>
            <person name="Chapman S.B."/>
            <person name="Gearin G."/>
            <person name="Goldberg J."/>
            <person name="Griggs A."/>
            <person name="Gujja S."/>
            <person name="Hansen M."/>
            <person name="Heiman D."/>
            <person name="Howarth C."/>
            <person name="Larimer J."/>
            <person name="Lui A."/>
            <person name="MacDonald P.J.P."/>
            <person name="McCowen C."/>
            <person name="Montmayeur A."/>
            <person name="Murphy C."/>
            <person name="Neiman D."/>
            <person name="Pearson M."/>
            <person name="Priest M."/>
            <person name="Roberts A."/>
            <person name="Saif S."/>
            <person name="Shea T."/>
            <person name="Sisk P."/>
            <person name="Stolte C."/>
            <person name="Sykes S."/>
            <person name="Wortman J."/>
            <person name="Nusbaum C."/>
            <person name="Birren B."/>
        </authorList>
    </citation>
    <scope>NUCLEOTIDE SEQUENCE [LARGE SCALE GENOMIC DNA]</scope>
    <source>
        <strain evidence="2">H-22</strain>
    </source>
</reference>
<evidence type="ECO:0000256" key="1">
    <source>
        <dbReference type="SAM" id="Phobius"/>
    </source>
</evidence>
<proteinExistence type="predicted"/>
<sequence length="493" mass="52814">MNILIDKFKEVLMSVLPIVILTTILNFAFIHIDYSVFIRFLIGSVCIILGLAFFLFGIEMSVTKIGLQMGKEITKRNNILILILGGFALGFLISIAEPDLQILASQVNTVTKSGIPALRLIVVVSIGVAAFVVFGILRTVFNISQKIIFALSYGVIFLLSLFSSSEFISISFDSSGTTTGAITVPFILALAAGVSEMKKDSAASERDAFGLVGMASAGAIVAVLALSVFGKTKEISADDFIFNLDIHSQIFYPFAKHFLPVLYECLLSLLPLTLIFLITNFVSIKLRAKDLIPIIKGLIITLIGLFLFMWGAKSGFLDVGIAMGSRLGEIGTRSLILFIGALIGIVSILAEPAVYVLTVQIENVTSGHIPRKIVLTFLCIGVSFAVMLSLLRIIEPSFQLWHMLLPGYIVSLLLSIIVPDLFVSIAFDAGGVASGPMTATFVLSLAQGLANSTPTANVLIDGFGIIAAVALAPIISLQILGLIFKIKSAGEQK</sequence>
<feature type="transmembrane region" description="Helical" evidence="1">
    <location>
        <begin position="294"/>
        <end position="312"/>
    </location>
</feature>
<feature type="transmembrane region" description="Helical" evidence="1">
    <location>
        <begin position="462"/>
        <end position="484"/>
    </location>
</feature>
<accession>A0A0E2E3B5</accession>
<feature type="transmembrane region" description="Helical" evidence="1">
    <location>
        <begin position="79"/>
        <end position="96"/>
    </location>
</feature>
<feature type="transmembrane region" description="Helical" evidence="1">
    <location>
        <begin position="12"/>
        <end position="30"/>
    </location>
</feature>
<organism evidence="2">
    <name type="scientific">Treponema denticola H-22</name>
    <dbReference type="NCBI Taxonomy" id="999432"/>
    <lineage>
        <taxon>Bacteria</taxon>
        <taxon>Pseudomonadati</taxon>
        <taxon>Spirochaetota</taxon>
        <taxon>Spirochaetia</taxon>
        <taxon>Spirochaetales</taxon>
        <taxon>Treponemataceae</taxon>
        <taxon>Treponema</taxon>
    </lineage>
</organism>
<evidence type="ECO:0008006" key="3">
    <source>
        <dbReference type="Google" id="ProtNLM"/>
    </source>
</evidence>
<protein>
    <recommendedName>
        <fullName evidence="3">DUF1538 domain-containing protein</fullName>
    </recommendedName>
</protein>
<name>A0A0E2E3B5_TREDN</name>
<keyword evidence="1" id="KW-1133">Transmembrane helix</keyword>
<feature type="transmembrane region" description="Helical" evidence="1">
    <location>
        <begin position="149"/>
        <end position="172"/>
    </location>
</feature>
<comment type="caution">
    <text evidence="2">The sequence shown here is derived from an EMBL/GenBank/DDBJ whole genome shotgun (WGS) entry which is preliminary data.</text>
</comment>
<dbReference type="AlphaFoldDB" id="A0A0E2E3B5"/>
<dbReference type="PATRIC" id="fig|999432.5.peg.1809"/>